<dbReference type="Proteomes" id="UP000234345">
    <property type="component" value="Unassembled WGS sequence"/>
</dbReference>
<proteinExistence type="predicted"/>
<dbReference type="EMBL" id="OCZC01000072">
    <property type="protein sequence ID" value="SOO25377.1"/>
    <property type="molecule type" value="Genomic_DNA"/>
</dbReference>
<protein>
    <submittedName>
        <fullName evidence="1">Uncharacterized protein</fullName>
    </submittedName>
</protein>
<comment type="caution">
    <text evidence="1">The sequence shown here is derived from an EMBL/GenBank/DDBJ whole genome shotgun (WGS) entry which is preliminary data.</text>
</comment>
<evidence type="ECO:0000313" key="1">
    <source>
        <dbReference type="EMBL" id="SOO25377.1"/>
    </source>
</evidence>
<organism evidence="1 2">
    <name type="scientific">Xanthomonas campestris pv. phaseoli</name>
    <dbReference type="NCBI Taxonomy" id="317013"/>
    <lineage>
        <taxon>Bacteria</taxon>
        <taxon>Pseudomonadati</taxon>
        <taxon>Pseudomonadota</taxon>
        <taxon>Gammaproteobacteria</taxon>
        <taxon>Lysobacterales</taxon>
        <taxon>Lysobacteraceae</taxon>
        <taxon>Xanthomonas</taxon>
    </lineage>
</organism>
<dbReference type="AlphaFoldDB" id="A0A7Z7J146"/>
<evidence type="ECO:0000313" key="2">
    <source>
        <dbReference type="Proteomes" id="UP000234345"/>
    </source>
</evidence>
<sequence length="94" mass="10122">MEGLEIRDPATGEIVVAYTSRLSRMAEFIIIPAGATGSVRVDTSYGQPWAYPQPIAYGGYAPFINVDPNGTISWQPNNSYPGGAVDVRLAYGVR</sequence>
<name>A0A7Z7J146_XANCH</name>
<reference evidence="1 2" key="1">
    <citation type="submission" date="2017-10" db="EMBL/GenBank/DDBJ databases">
        <authorList>
            <person name="Regsiter A."/>
            <person name="William W."/>
        </authorList>
    </citation>
    <scope>NUCLEOTIDE SEQUENCE [LARGE SCALE GENOMIC DNA]</scope>
    <source>
        <strain evidence="1 2">CFBP6991</strain>
    </source>
</reference>
<gene>
    <name evidence="1" type="ORF">XFF6991_450053</name>
</gene>
<accession>A0A7Z7J146</accession>
<dbReference type="RefSeq" id="WP_099801454.1">
    <property type="nucleotide sequence ID" value="NZ_OCZC01000072.1"/>
</dbReference>